<name>A0ABV8CFM8_9GAMM</name>
<feature type="region of interest" description="Disordered" evidence="1">
    <location>
        <begin position="1"/>
        <end position="27"/>
    </location>
</feature>
<organism evidence="3 4">
    <name type="scientific">Legionella dresdenensis</name>
    <dbReference type="NCBI Taxonomy" id="450200"/>
    <lineage>
        <taxon>Bacteria</taxon>
        <taxon>Pseudomonadati</taxon>
        <taxon>Pseudomonadota</taxon>
        <taxon>Gammaproteobacteria</taxon>
        <taxon>Legionellales</taxon>
        <taxon>Legionellaceae</taxon>
        <taxon>Legionella</taxon>
    </lineage>
</organism>
<evidence type="ECO:0000259" key="2">
    <source>
        <dbReference type="Pfam" id="PF14090"/>
    </source>
</evidence>
<comment type="caution">
    <text evidence="3">The sequence shown here is derived from an EMBL/GenBank/DDBJ whole genome shotgun (WGS) entry which is preliminary data.</text>
</comment>
<dbReference type="Pfam" id="PF14090">
    <property type="entry name" value="HTH_39"/>
    <property type="match status" value="1"/>
</dbReference>
<dbReference type="InterPro" id="IPR055245">
    <property type="entry name" value="HTH_proteobacteria"/>
</dbReference>
<accession>A0ABV8CFM8</accession>
<feature type="domain" description="Winged helix-turn-helix" evidence="2">
    <location>
        <begin position="27"/>
        <end position="91"/>
    </location>
</feature>
<evidence type="ECO:0000313" key="4">
    <source>
        <dbReference type="Proteomes" id="UP001595758"/>
    </source>
</evidence>
<evidence type="ECO:0000256" key="1">
    <source>
        <dbReference type="SAM" id="MobiDB-lite"/>
    </source>
</evidence>
<protein>
    <submittedName>
        <fullName evidence="3">Helix-turn-helix domain-containing protein</fullName>
    </submittedName>
</protein>
<sequence>MTEKNHPVAQLGNHKSKRPLHDNSSSSQRARLLKYLKAYSQLSTLHARQHLGILHPCGRIMELRRRGHQIETHWVIEIDSNGVLHRVGLYIYKGNANGGHHE</sequence>
<dbReference type="Proteomes" id="UP001595758">
    <property type="component" value="Unassembled WGS sequence"/>
</dbReference>
<keyword evidence="4" id="KW-1185">Reference proteome</keyword>
<reference evidence="4" key="1">
    <citation type="journal article" date="2019" name="Int. J. Syst. Evol. Microbiol.">
        <title>The Global Catalogue of Microorganisms (GCM) 10K type strain sequencing project: providing services to taxonomists for standard genome sequencing and annotation.</title>
        <authorList>
            <consortium name="The Broad Institute Genomics Platform"/>
            <consortium name="The Broad Institute Genome Sequencing Center for Infectious Disease"/>
            <person name="Wu L."/>
            <person name="Ma J."/>
        </authorList>
    </citation>
    <scope>NUCLEOTIDE SEQUENCE [LARGE SCALE GENOMIC DNA]</scope>
    <source>
        <strain evidence="4">CCUG 59858</strain>
    </source>
</reference>
<dbReference type="EMBL" id="JBHSAB010000019">
    <property type="protein sequence ID" value="MFC3909002.1"/>
    <property type="molecule type" value="Genomic_DNA"/>
</dbReference>
<dbReference type="RefSeq" id="WP_382342986.1">
    <property type="nucleotide sequence ID" value="NZ_JBHSAB010000019.1"/>
</dbReference>
<gene>
    <name evidence="3" type="ORF">ACFORL_07935</name>
</gene>
<evidence type="ECO:0000313" key="3">
    <source>
        <dbReference type="EMBL" id="MFC3909002.1"/>
    </source>
</evidence>
<proteinExistence type="predicted"/>